<evidence type="ECO:0000313" key="2">
    <source>
        <dbReference type="Proteomes" id="UP001605036"/>
    </source>
</evidence>
<sequence length="186" mass="21151">MPPISQAKLYQNLHKLPIKQVLALSYVRDRAAVEQNSALKVQKLIADPQVVEDRVTTVMPPEGSQLHKSRQRSPDQEECPICKILWWKHGNPLGEKGMEVIRANSKQYTWRAEQSSSPRQADPIGYEISAKPDRQDLLYECHPRRKERYNLGAVAQSLAVLVNAPKRREPLLADRPVVSQPLRGGY</sequence>
<accession>A0ABD1ZDB2</accession>
<protein>
    <submittedName>
        <fullName evidence="1">Uncharacterized protein</fullName>
    </submittedName>
</protein>
<proteinExistence type="predicted"/>
<organism evidence="1 2">
    <name type="scientific">Riccia fluitans</name>
    <dbReference type="NCBI Taxonomy" id="41844"/>
    <lineage>
        <taxon>Eukaryota</taxon>
        <taxon>Viridiplantae</taxon>
        <taxon>Streptophyta</taxon>
        <taxon>Embryophyta</taxon>
        <taxon>Marchantiophyta</taxon>
        <taxon>Marchantiopsida</taxon>
        <taxon>Marchantiidae</taxon>
        <taxon>Marchantiales</taxon>
        <taxon>Ricciaceae</taxon>
        <taxon>Riccia</taxon>
    </lineage>
</organism>
<dbReference type="AlphaFoldDB" id="A0ABD1ZDB2"/>
<keyword evidence="2" id="KW-1185">Reference proteome</keyword>
<reference evidence="1 2" key="1">
    <citation type="submission" date="2024-09" db="EMBL/GenBank/DDBJ databases">
        <title>Chromosome-scale assembly of Riccia fluitans.</title>
        <authorList>
            <person name="Paukszto L."/>
            <person name="Sawicki J."/>
            <person name="Karawczyk K."/>
            <person name="Piernik-Szablinska J."/>
            <person name="Szczecinska M."/>
            <person name="Mazdziarz M."/>
        </authorList>
    </citation>
    <scope>NUCLEOTIDE SEQUENCE [LARGE SCALE GENOMIC DNA]</scope>
    <source>
        <strain evidence="1">Rf_01</strain>
        <tissue evidence="1">Aerial parts of the thallus</tissue>
    </source>
</reference>
<dbReference type="Proteomes" id="UP001605036">
    <property type="component" value="Unassembled WGS sequence"/>
</dbReference>
<gene>
    <name evidence="1" type="ORF">R1flu_017458</name>
</gene>
<name>A0ABD1ZDB2_9MARC</name>
<dbReference type="EMBL" id="JBHFFA010000001">
    <property type="protein sequence ID" value="KAL2649330.1"/>
    <property type="molecule type" value="Genomic_DNA"/>
</dbReference>
<evidence type="ECO:0000313" key="1">
    <source>
        <dbReference type="EMBL" id="KAL2649330.1"/>
    </source>
</evidence>
<comment type="caution">
    <text evidence="1">The sequence shown here is derived from an EMBL/GenBank/DDBJ whole genome shotgun (WGS) entry which is preliminary data.</text>
</comment>